<dbReference type="RefSeq" id="WP_215791965.1">
    <property type="nucleotide sequence ID" value="NZ_JAHKKG010000009.1"/>
</dbReference>
<evidence type="ECO:0000313" key="3">
    <source>
        <dbReference type="Proteomes" id="UP001519654"/>
    </source>
</evidence>
<proteinExistence type="predicted"/>
<reference evidence="2 3" key="1">
    <citation type="submission" date="2021-06" db="EMBL/GenBank/DDBJ databases">
        <title>Actinoplanes lichenicola sp. nov., and Actinoplanes ovalisporus sp. nov., isolated from lichen in Thailand.</title>
        <authorList>
            <person name="Saeng-In P."/>
            <person name="Kanchanasin P."/>
            <person name="Yuki M."/>
            <person name="Kudo T."/>
            <person name="Ohkuma M."/>
            <person name="Phongsopitanun W."/>
            <person name="Tanasupawat S."/>
        </authorList>
    </citation>
    <scope>NUCLEOTIDE SEQUENCE [LARGE SCALE GENOMIC DNA]</scope>
    <source>
        <strain evidence="2 3">NBRC 110975</strain>
    </source>
</reference>
<organism evidence="2 3">
    <name type="scientific">Paractinoplanes bogorensis</name>
    <dbReference type="NCBI Taxonomy" id="1610840"/>
    <lineage>
        <taxon>Bacteria</taxon>
        <taxon>Bacillati</taxon>
        <taxon>Actinomycetota</taxon>
        <taxon>Actinomycetes</taxon>
        <taxon>Micromonosporales</taxon>
        <taxon>Micromonosporaceae</taxon>
        <taxon>Paractinoplanes</taxon>
    </lineage>
</organism>
<comment type="caution">
    <text evidence="2">The sequence shown here is derived from an EMBL/GenBank/DDBJ whole genome shotgun (WGS) entry which is preliminary data.</text>
</comment>
<dbReference type="InterPro" id="IPR052164">
    <property type="entry name" value="Anthracycline_SecMetBiosynth"/>
</dbReference>
<evidence type="ECO:0000313" key="2">
    <source>
        <dbReference type="EMBL" id="MBU2667735.1"/>
    </source>
</evidence>
<dbReference type="CDD" id="cd07247">
    <property type="entry name" value="SgaA_N_like"/>
    <property type="match status" value="2"/>
</dbReference>
<dbReference type="Gene3D" id="3.10.180.10">
    <property type="entry name" value="2,3-Dihydroxybiphenyl 1,2-Dioxygenase, domain 1"/>
    <property type="match status" value="2"/>
</dbReference>
<dbReference type="Pfam" id="PF00903">
    <property type="entry name" value="Glyoxalase"/>
    <property type="match status" value="2"/>
</dbReference>
<feature type="domain" description="VOC" evidence="1">
    <location>
        <begin position="8"/>
        <end position="117"/>
    </location>
</feature>
<dbReference type="PROSITE" id="PS51819">
    <property type="entry name" value="VOC"/>
    <property type="match status" value="2"/>
</dbReference>
<dbReference type="InterPro" id="IPR004360">
    <property type="entry name" value="Glyas_Fos-R_dOase_dom"/>
</dbReference>
<dbReference type="InterPro" id="IPR029068">
    <property type="entry name" value="Glyas_Bleomycin-R_OHBP_Dase"/>
</dbReference>
<dbReference type="Proteomes" id="UP001519654">
    <property type="component" value="Unassembled WGS sequence"/>
</dbReference>
<gene>
    <name evidence="2" type="ORF">KOI35_29910</name>
</gene>
<feature type="domain" description="VOC" evidence="1">
    <location>
        <begin position="131"/>
        <end position="247"/>
    </location>
</feature>
<dbReference type="InterPro" id="IPR037523">
    <property type="entry name" value="VOC_core"/>
</dbReference>
<dbReference type="SUPFAM" id="SSF54593">
    <property type="entry name" value="Glyoxalase/Bleomycin resistance protein/Dihydroxybiphenyl dioxygenase"/>
    <property type="match status" value="2"/>
</dbReference>
<name>A0ABS5YWC5_9ACTN</name>
<sequence>MTPSTPGSPAWVDLGTADPVDAERFYTALFGWTAEVAGDYTTFLLNGLPVAGAGPLYGVGQPTAWSTYIGTNDADGVAHRVAAAGGKVLVEPFDVQDQGRMAAFLDPGGAPFSVWEPGTMRGAELMDVPGALTWNELNTRDLDGSMSFYRAVFGWQFRNSSMSGVPYVVAKVRDIPVCGIQAMRPEDWPDDIGPHWVVYFAVQDVDRATDHALALGGSVLMVPTTLPIGRYAVLTDAQGGLFAVLGGRSRH</sequence>
<keyword evidence="3" id="KW-1185">Reference proteome</keyword>
<dbReference type="PANTHER" id="PTHR33993:SF10">
    <property type="entry name" value="CONSERVED PROTEIN"/>
    <property type="match status" value="1"/>
</dbReference>
<evidence type="ECO:0000259" key="1">
    <source>
        <dbReference type="PROSITE" id="PS51819"/>
    </source>
</evidence>
<dbReference type="EMBL" id="JAHKKG010000009">
    <property type="protein sequence ID" value="MBU2667735.1"/>
    <property type="molecule type" value="Genomic_DNA"/>
</dbReference>
<accession>A0ABS5YWC5</accession>
<dbReference type="PANTHER" id="PTHR33993">
    <property type="entry name" value="GLYOXALASE-RELATED"/>
    <property type="match status" value="1"/>
</dbReference>
<protein>
    <submittedName>
        <fullName evidence="2">VOC family protein</fullName>
    </submittedName>
</protein>